<proteinExistence type="predicted"/>
<name>A0A853DJ18_9MICO</name>
<keyword evidence="2" id="KW-1185">Reference proteome</keyword>
<sequence>MTAVTATASNPEFIWRPRPNRRVPAADVQVGDVILGPYGGHATVVAVDGDGYITEHGPQINADPVLVAGDDDILGPDIRDLTDDELILMLADPDGNLDYWHYRVNQLFLWGAVSRVDDWDRIVGAATRSEDGADALGLLPHSLDFVRQAVEHALERHHRRNAQLGVGRTLYRSCPQADSLPNTRTTLPE</sequence>
<protein>
    <submittedName>
        <fullName evidence="1">Uncharacterized protein</fullName>
    </submittedName>
</protein>
<evidence type="ECO:0000313" key="2">
    <source>
        <dbReference type="Proteomes" id="UP000521075"/>
    </source>
</evidence>
<dbReference type="EMBL" id="JACCHJ010000001">
    <property type="protein sequence ID" value="NYK09066.1"/>
    <property type="molecule type" value="Genomic_DNA"/>
</dbReference>
<dbReference type="AlphaFoldDB" id="A0A853DJ18"/>
<evidence type="ECO:0000313" key="1">
    <source>
        <dbReference type="EMBL" id="NYK09066.1"/>
    </source>
</evidence>
<dbReference type="Proteomes" id="UP000521075">
    <property type="component" value="Unassembled WGS sequence"/>
</dbReference>
<gene>
    <name evidence="1" type="ORF">HNR14_000947</name>
</gene>
<accession>A0A853DJ18</accession>
<comment type="caution">
    <text evidence="1">The sequence shown here is derived from an EMBL/GenBank/DDBJ whole genome shotgun (WGS) entry which is preliminary data.</text>
</comment>
<organism evidence="1 2">
    <name type="scientific">Leifsonia naganoensis</name>
    <dbReference type="NCBI Taxonomy" id="150025"/>
    <lineage>
        <taxon>Bacteria</taxon>
        <taxon>Bacillati</taxon>
        <taxon>Actinomycetota</taxon>
        <taxon>Actinomycetes</taxon>
        <taxon>Micrococcales</taxon>
        <taxon>Microbacteriaceae</taxon>
        <taxon>Leifsonia</taxon>
    </lineage>
</organism>
<reference evidence="1 2" key="1">
    <citation type="submission" date="2020-07" db="EMBL/GenBank/DDBJ databases">
        <title>Sequencing the genomes of 1000 actinobacteria strains.</title>
        <authorList>
            <person name="Klenk H.-P."/>
        </authorList>
    </citation>
    <scope>NUCLEOTIDE SEQUENCE [LARGE SCALE GENOMIC DNA]</scope>
    <source>
        <strain evidence="1 2">DSM 15166</strain>
    </source>
</reference>
<dbReference type="RefSeq" id="WP_179700098.1">
    <property type="nucleotide sequence ID" value="NZ_BAAAHA010000004.1"/>
</dbReference>